<reference evidence="1 2" key="1">
    <citation type="submission" date="2020-08" db="EMBL/GenBank/DDBJ databases">
        <title>Aphidius gifuensis genome sequencing and assembly.</title>
        <authorList>
            <person name="Du Z."/>
        </authorList>
    </citation>
    <scope>NUCLEOTIDE SEQUENCE [LARGE SCALE GENOMIC DNA]</scope>
    <source>
        <strain evidence="1">YNYX2018</strain>
        <tissue evidence="1">Adults</tissue>
    </source>
</reference>
<dbReference type="Proteomes" id="UP000639338">
    <property type="component" value="Unassembled WGS sequence"/>
</dbReference>
<evidence type="ECO:0000313" key="1">
    <source>
        <dbReference type="EMBL" id="KAF7992756.1"/>
    </source>
</evidence>
<dbReference type="OrthoDB" id="7679992at2759"/>
<dbReference type="EMBL" id="JACMRX010000003">
    <property type="protein sequence ID" value="KAF7992756.1"/>
    <property type="molecule type" value="Genomic_DNA"/>
</dbReference>
<evidence type="ECO:0008006" key="3">
    <source>
        <dbReference type="Google" id="ProtNLM"/>
    </source>
</evidence>
<sequence>MVIAICPATNETVDVNLKELSGGWYVTAATPVTGQVGKCLYFEIEKSENNEFIMNFTSTSYRNNQRIWWDVRGFQNGKILMAKWRLSTSAKPIGPFQHQVVAINHDEYIAIIVCATDTKHITKGQVALILSRQKILPPTILINLKTIMAKYVDRNDILDIDNTCDGITI</sequence>
<dbReference type="SUPFAM" id="SSF50814">
    <property type="entry name" value="Lipocalins"/>
    <property type="match status" value="1"/>
</dbReference>
<accession>A0A834XU13</accession>
<name>A0A834XU13_APHGI</name>
<keyword evidence="2" id="KW-1185">Reference proteome</keyword>
<comment type="caution">
    <text evidence="1">The sequence shown here is derived from an EMBL/GenBank/DDBJ whole genome shotgun (WGS) entry which is preliminary data.</text>
</comment>
<protein>
    <recommendedName>
        <fullName evidence="3">Odorant-binding protein</fullName>
    </recommendedName>
</protein>
<dbReference type="Gene3D" id="2.40.128.20">
    <property type="match status" value="1"/>
</dbReference>
<proteinExistence type="predicted"/>
<dbReference type="InterPro" id="IPR012674">
    <property type="entry name" value="Calycin"/>
</dbReference>
<gene>
    <name evidence="1" type="ORF">HCN44_005100</name>
</gene>
<dbReference type="AlphaFoldDB" id="A0A834XU13"/>
<organism evidence="1 2">
    <name type="scientific">Aphidius gifuensis</name>
    <name type="common">Parasitoid wasp</name>
    <dbReference type="NCBI Taxonomy" id="684658"/>
    <lineage>
        <taxon>Eukaryota</taxon>
        <taxon>Metazoa</taxon>
        <taxon>Ecdysozoa</taxon>
        <taxon>Arthropoda</taxon>
        <taxon>Hexapoda</taxon>
        <taxon>Insecta</taxon>
        <taxon>Pterygota</taxon>
        <taxon>Neoptera</taxon>
        <taxon>Endopterygota</taxon>
        <taxon>Hymenoptera</taxon>
        <taxon>Apocrita</taxon>
        <taxon>Ichneumonoidea</taxon>
        <taxon>Braconidae</taxon>
        <taxon>Aphidiinae</taxon>
        <taxon>Aphidius</taxon>
    </lineage>
</organism>
<evidence type="ECO:0000313" key="2">
    <source>
        <dbReference type="Proteomes" id="UP000639338"/>
    </source>
</evidence>